<protein>
    <submittedName>
        <fullName evidence="2">Uncharacterized protein</fullName>
    </submittedName>
</protein>
<dbReference type="Proteomes" id="UP000799291">
    <property type="component" value="Unassembled WGS sequence"/>
</dbReference>
<reference evidence="2" key="1">
    <citation type="journal article" date="2020" name="Stud. Mycol.">
        <title>101 Dothideomycetes genomes: a test case for predicting lifestyles and emergence of pathogens.</title>
        <authorList>
            <person name="Haridas S."/>
            <person name="Albert R."/>
            <person name="Binder M."/>
            <person name="Bloem J."/>
            <person name="Labutti K."/>
            <person name="Salamov A."/>
            <person name="Andreopoulos B."/>
            <person name="Baker S."/>
            <person name="Barry K."/>
            <person name="Bills G."/>
            <person name="Bluhm B."/>
            <person name="Cannon C."/>
            <person name="Castanera R."/>
            <person name="Culley D."/>
            <person name="Daum C."/>
            <person name="Ezra D."/>
            <person name="Gonzalez J."/>
            <person name="Henrissat B."/>
            <person name="Kuo A."/>
            <person name="Liang C."/>
            <person name="Lipzen A."/>
            <person name="Lutzoni F."/>
            <person name="Magnuson J."/>
            <person name="Mondo S."/>
            <person name="Nolan M."/>
            <person name="Ohm R."/>
            <person name="Pangilinan J."/>
            <person name="Park H.-J."/>
            <person name="Ramirez L."/>
            <person name="Alfaro M."/>
            <person name="Sun H."/>
            <person name="Tritt A."/>
            <person name="Yoshinaga Y."/>
            <person name="Zwiers L.-H."/>
            <person name="Turgeon B."/>
            <person name="Goodwin S."/>
            <person name="Spatafora J."/>
            <person name="Crous P."/>
            <person name="Grigoriev I."/>
        </authorList>
    </citation>
    <scope>NUCLEOTIDE SEQUENCE</scope>
    <source>
        <strain evidence="2">CBS 122367</strain>
    </source>
</reference>
<dbReference type="AlphaFoldDB" id="A0A6G1IZ39"/>
<feature type="region of interest" description="Disordered" evidence="1">
    <location>
        <begin position="205"/>
        <end position="383"/>
    </location>
</feature>
<feature type="region of interest" description="Disordered" evidence="1">
    <location>
        <begin position="426"/>
        <end position="447"/>
    </location>
</feature>
<feature type="compositionally biased region" description="Low complexity" evidence="1">
    <location>
        <begin position="368"/>
        <end position="380"/>
    </location>
</feature>
<dbReference type="OrthoDB" id="5309154at2759"/>
<organism evidence="2 3">
    <name type="scientific">Lentithecium fluviatile CBS 122367</name>
    <dbReference type="NCBI Taxonomy" id="1168545"/>
    <lineage>
        <taxon>Eukaryota</taxon>
        <taxon>Fungi</taxon>
        <taxon>Dikarya</taxon>
        <taxon>Ascomycota</taxon>
        <taxon>Pezizomycotina</taxon>
        <taxon>Dothideomycetes</taxon>
        <taxon>Pleosporomycetidae</taxon>
        <taxon>Pleosporales</taxon>
        <taxon>Massarineae</taxon>
        <taxon>Lentitheciaceae</taxon>
        <taxon>Lentithecium</taxon>
    </lineage>
</organism>
<accession>A0A6G1IZ39</accession>
<evidence type="ECO:0000256" key="1">
    <source>
        <dbReference type="SAM" id="MobiDB-lite"/>
    </source>
</evidence>
<feature type="compositionally biased region" description="Basic and acidic residues" evidence="1">
    <location>
        <begin position="432"/>
        <end position="447"/>
    </location>
</feature>
<evidence type="ECO:0000313" key="3">
    <source>
        <dbReference type="Proteomes" id="UP000799291"/>
    </source>
</evidence>
<dbReference type="EMBL" id="MU005584">
    <property type="protein sequence ID" value="KAF2683233.1"/>
    <property type="molecule type" value="Genomic_DNA"/>
</dbReference>
<evidence type="ECO:0000313" key="2">
    <source>
        <dbReference type="EMBL" id="KAF2683233.1"/>
    </source>
</evidence>
<proteinExistence type="predicted"/>
<gene>
    <name evidence="2" type="ORF">K458DRAFT_404821</name>
</gene>
<sequence>MRVEEKDSNRRVLELDGYGQFVDDVDKAICCYVPVEEGTVIKISGKFNGTTLAVAYDVVVDGVYRHAHSYNSKSVVNQKNKKLKPPKFLYQVKEEVLETDMKVAPAHKPDTTQGDGPGTLGTIELWIYVLRKFGEEHLMGVVPMYYDQNQDTDNDTKDLVTYNFRMAFETNCSAFDQVTANRARKKMDMKRPGKEPWAIFRFHYRNKGDRSPTTPRRSSREEPVSLSLSQSRSCSPSNSEATVGATDGEKPQEQLVVTGTTAVEVPETGDAITEHTALKVPLIKNPTGKPAEAGKITTASEASEETEKPAKPTAPLSDKAAESPAHALETTTPVTPAPMPPAKRPAAQVAFPGSFQTKRAKTAPIVPSARTATASSTVSSMPKPLTLAEKCKQLEAACENRGTYAKRRAQLAEKLAPYKKQMEEMEQQLNKQLEEENRAQDEKISQYKDEVAMLHEFKKAEGSN</sequence>
<keyword evidence="3" id="KW-1185">Reference proteome</keyword>
<feature type="compositionally biased region" description="Low complexity" evidence="1">
    <location>
        <begin position="225"/>
        <end position="239"/>
    </location>
</feature>
<name>A0A6G1IZ39_9PLEO</name>